<proteinExistence type="predicted"/>
<dbReference type="EMBL" id="WNJL01000026">
    <property type="protein sequence ID" value="NDU42270.1"/>
    <property type="molecule type" value="Genomic_DNA"/>
</dbReference>
<gene>
    <name evidence="1" type="ORF">GL267_06295</name>
</gene>
<sequence>MCHNLLHDPKIFQLLSRVDEALAEEARTTRCACGGKWHRADYPRKPRGCLRDFRMRYASRFSFCCSHCRKRRTSPSVRFFRRMVYLALVILLMAGRLTARTPGAQEVCALLDIPGRTLRRWRDWWMQDFPMTALWKAEVACYLPPVNREDLPRSLLVRFAGPPVAAVLDGLALSPVLPWAAPPLET</sequence>
<evidence type="ECO:0000313" key="1">
    <source>
        <dbReference type="EMBL" id="NDU42270.1"/>
    </source>
</evidence>
<protein>
    <submittedName>
        <fullName evidence="1">Uncharacterized protein</fullName>
    </submittedName>
</protein>
<dbReference type="AlphaFoldDB" id="A0A845UCD3"/>
<comment type="caution">
    <text evidence="1">The sequence shown here is derived from an EMBL/GenBank/DDBJ whole genome shotgun (WGS) entry which is preliminary data.</text>
</comment>
<organism evidence="1">
    <name type="scientific">Acidithiobacillus ferrianus</name>
    <dbReference type="NCBI Taxonomy" id="2678518"/>
    <lineage>
        <taxon>Bacteria</taxon>
        <taxon>Pseudomonadati</taxon>
        <taxon>Pseudomonadota</taxon>
        <taxon>Acidithiobacillia</taxon>
        <taxon>Acidithiobacillales</taxon>
        <taxon>Acidithiobacillaceae</taxon>
        <taxon>Acidithiobacillus</taxon>
    </lineage>
</organism>
<reference evidence="1" key="1">
    <citation type="submission" date="2019-11" db="EMBL/GenBank/DDBJ databases">
        <title>Acidithiobacillus ferrianus sp. nov.: a facultatively anaerobic and extremely acidophilic chemolithoautotroph.</title>
        <authorList>
            <person name="Norris P.R."/>
            <person name="Falagan C."/>
            <person name="Moya-Beltran A."/>
            <person name="Castro M."/>
            <person name="Quatrini R."/>
            <person name="Johnson D.B."/>
        </authorList>
    </citation>
    <scope>NUCLEOTIDE SEQUENCE [LARGE SCALE GENOMIC DNA]</scope>
    <source>
        <strain evidence="1">MG</strain>
    </source>
</reference>
<name>A0A845UCD3_9PROT</name>
<accession>A0A845UCD3</accession>